<dbReference type="RefSeq" id="WP_072744799.1">
    <property type="nucleotide sequence ID" value="NZ_FQXR01000011.1"/>
</dbReference>
<dbReference type="Gene3D" id="1.10.8.80">
    <property type="entry name" value="Magnesium chelatase subunit I, C-Terminal domain"/>
    <property type="match status" value="1"/>
</dbReference>
<gene>
    <name evidence="4" type="ORF">SAMN02745180_02153</name>
</gene>
<dbReference type="PROSITE" id="PS50234">
    <property type="entry name" value="VWFA"/>
    <property type="match status" value="1"/>
</dbReference>
<dbReference type="Pfam" id="PF13519">
    <property type="entry name" value="VWA_2"/>
    <property type="match status" value="1"/>
</dbReference>
<evidence type="ECO:0000259" key="3">
    <source>
        <dbReference type="PROSITE" id="PS50234"/>
    </source>
</evidence>
<protein>
    <submittedName>
        <fullName evidence="4">Magnesium chelatase subunit D</fullName>
    </submittedName>
</protein>
<accession>A0A1M5YF00</accession>
<feature type="region of interest" description="Disordered" evidence="2">
    <location>
        <begin position="275"/>
        <end position="318"/>
    </location>
</feature>
<dbReference type="InterPro" id="IPR041702">
    <property type="entry name" value="BchD/ChlD_VWA"/>
</dbReference>
<dbReference type="InterPro" id="IPR052989">
    <property type="entry name" value="Mg-chelatase_DI-like"/>
</dbReference>
<reference evidence="4 5" key="1">
    <citation type="submission" date="2016-11" db="EMBL/GenBank/DDBJ databases">
        <authorList>
            <person name="Jaros S."/>
            <person name="Januszkiewicz K."/>
            <person name="Wedrychowicz H."/>
        </authorList>
    </citation>
    <scope>NUCLEOTIDE SEQUENCE [LARGE SCALE GENOMIC DNA]</scope>
    <source>
        <strain evidence="4 5">DSM 13106</strain>
    </source>
</reference>
<evidence type="ECO:0000256" key="2">
    <source>
        <dbReference type="SAM" id="MobiDB-lite"/>
    </source>
</evidence>
<dbReference type="Pfam" id="PF17863">
    <property type="entry name" value="AAA_lid_2"/>
    <property type="match status" value="1"/>
</dbReference>
<dbReference type="SMART" id="SM00327">
    <property type="entry name" value="VWA"/>
    <property type="match status" value="1"/>
</dbReference>
<proteinExistence type="inferred from homology"/>
<dbReference type="PANTHER" id="PTHR35023:SF1">
    <property type="entry name" value="MG-PROTOPORPHYRIN IX CHELATASE"/>
    <property type="match status" value="1"/>
</dbReference>
<sequence length="622" mass="70109">MEKNIYPFPAIVGQEKVKKAILLNLINPNIKGVLISGEKGTAKSTVVRSIVSIAPWLHIVELPLNITEDRLLGSIDIEKAILNGEKAFDEGLLKKAHENILYIDEVNLLSESIVNSLLQVASSGENVVEREGISFSHPSKFVLIGTMNPEEGELKSQFIDKFGLYVHVEGEKSLEERVEIVNRRLEYEKSSESFYEKWKYECDKCTRTIKKAIDTIDKVTISQEILDMILKIVNMVNCQGNRAEIIMVETAKTLAALDGREEVTEKDVREAMEYVLPHRGNISEPQENEDNSSEENEENRDEQNEENEENRDDNEKLDNLDDILDDLKDLMNNNPTSENEIVEDIGEVFKAKNLFNDRKDRMKRSGSGKRLKTRTSLKEGRYVRYRLKNGEISDIALDGTIRAAALYQNIRDRRNVALAIEKCDLRQKMREKRTGTTIIFVVDASGSICAQKRMEAAKGAIMSLLTDAYEKRDKVAMIAFRKDKAEVLLQVTRSVDLAQRCLGDLPAGGKTPLAAGLNSAYELIRRESLRDKEMIPFVILISDGRANVSLNGGDPLEEALYIGEKIGKQGIRSAVIDTESGFVKFGTLKRLATVMDSNYYRIEDLDDKKIVNTVKNLAKPSL</sequence>
<dbReference type="Proteomes" id="UP000184389">
    <property type="component" value="Unassembled WGS sequence"/>
</dbReference>
<dbReference type="PANTHER" id="PTHR35023">
    <property type="entry name" value="CHELATASE-RELATED"/>
    <property type="match status" value="1"/>
</dbReference>
<dbReference type="CDD" id="cd00009">
    <property type="entry name" value="AAA"/>
    <property type="match status" value="1"/>
</dbReference>
<dbReference type="CDD" id="cd01451">
    <property type="entry name" value="vWA_Magnesium_chelatase"/>
    <property type="match status" value="1"/>
</dbReference>
<evidence type="ECO:0000313" key="4">
    <source>
        <dbReference type="EMBL" id="SHI10597.1"/>
    </source>
</evidence>
<feature type="compositionally biased region" description="Acidic residues" evidence="2">
    <location>
        <begin position="286"/>
        <end position="312"/>
    </location>
</feature>
<dbReference type="STRING" id="1123281.SAMN02745180_02153"/>
<dbReference type="InterPro" id="IPR041628">
    <property type="entry name" value="ChlI/MoxR_AAA_lid"/>
</dbReference>
<comment type="similarity">
    <text evidence="1">Belongs to the Mg-chelatase subunits D/I family.</text>
</comment>
<dbReference type="InterPro" id="IPR002035">
    <property type="entry name" value="VWF_A"/>
</dbReference>
<evidence type="ECO:0000256" key="1">
    <source>
        <dbReference type="ARBA" id="ARBA00005799"/>
    </source>
</evidence>
<feature type="domain" description="VWFA" evidence="3">
    <location>
        <begin position="437"/>
        <end position="617"/>
    </location>
</feature>
<dbReference type="OrthoDB" id="9775079at2"/>
<name>A0A1M5YF00_9FIRM</name>
<organism evidence="4 5">
    <name type="scientific">Sporanaerobacter acetigenes DSM 13106</name>
    <dbReference type="NCBI Taxonomy" id="1123281"/>
    <lineage>
        <taxon>Bacteria</taxon>
        <taxon>Bacillati</taxon>
        <taxon>Bacillota</taxon>
        <taxon>Tissierellia</taxon>
        <taxon>Tissierellales</taxon>
        <taxon>Sporanaerobacteraceae</taxon>
        <taxon>Sporanaerobacter</taxon>
    </lineage>
</organism>
<dbReference type="Gene3D" id="3.40.50.300">
    <property type="entry name" value="P-loop containing nucleotide triphosphate hydrolases"/>
    <property type="match status" value="1"/>
</dbReference>
<dbReference type="Pfam" id="PF07728">
    <property type="entry name" value="AAA_5"/>
    <property type="match status" value="1"/>
</dbReference>
<dbReference type="SUPFAM" id="SSF52540">
    <property type="entry name" value="P-loop containing nucleoside triphosphate hydrolases"/>
    <property type="match status" value="1"/>
</dbReference>
<dbReference type="InterPro" id="IPR027417">
    <property type="entry name" value="P-loop_NTPase"/>
</dbReference>
<dbReference type="SUPFAM" id="SSF53300">
    <property type="entry name" value="vWA-like"/>
    <property type="match status" value="1"/>
</dbReference>
<dbReference type="EMBL" id="FQXR01000011">
    <property type="protein sequence ID" value="SHI10597.1"/>
    <property type="molecule type" value="Genomic_DNA"/>
</dbReference>
<dbReference type="InterPro" id="IPR011704">
    <property type="entry name" value="ATPase_dyneun-rel_AAA"/>
</dbReference>
<evidence type="ECO:0000313" key="5">
    <source>
        <dbReference type="Proteomes" id="UP000184389"/>
    </source>
</evidence>
<dbReference type="GO" id="GO:0016887">
    <property type="term" value="F:ATP hydrolysis activity"/>
    <property type="evidence" value="ECO:0007669"/>
    <property type="project" value="InterPro"/>
</dbReference>
<dbReference type="AlphaFoldDB" id="A0A1M5YF00"/>
<dbReference type="InterPro" id="IPR036465">
    <property type="entry name" value="vWFA_dom_sf"/>
</dbReference>
<keyword evidence="5" id="KW-1185">Reference proteome</keyword>
<dbReference type="Gene3D" id="3.40.50.410">
    <property type="entry name" value="von Willebrand factor, type A domain"/>
    <property type="match status" value="1"/>
</dbReference>
<dbReference type="GO" id="GO:0005524">
    <property type="term" value="F:ATP binding"/>
    <property type="evidence" value="ECO:0007669"/>
    <property type="project" value="InterPro"/>
</dbReference>